<dbReference type="PANTHER" id="PTHR10015">
    <property type="entry name" value="HEAT SHOCK TRANSCRIPTION FACTOR"/>
    <property type="match status" value="1"/>
</dbReference>
<dbReference type="Gene3D" id="1.10.10.10">
    <property type="entry name" value="Winged helix-like DNA-binding domain superfamily/Winged helix DNA-binding domain"/>
    <property type="match status" value="1"/>
</dbReference>
<dbReference type="GO" id="GO:0043565">
    <property type="term" value="F:sequence-specific DNA binding"/>
    <property type="evidence" value="ECO:0007669"/>
    <property type="project" value="InterPro"/>
</dbReference>
<accession>A0A1Z5K827</accession>
<comment type="caution">
    <text evidence="6">The sequence shown here is derived from an EMBL/GenBank/DDBJ whole genome shotgun (WGS) entry which is preliminary data.</text>
</comment>
<dbReference type="GO" id="GO:0003700">
    <property type="term" value="F:DNA-binding transcription factor activity"/>
    <property type="evidence" value="ECO:0007669"/>
    <property type="project" value="InterPro"/>
</dbReference>
<dbReference type="InterPro" id="IPR036388">
    <property type="entry name" value="WH-like_DNA-bd_sf"/>
</dbReference>
<reference evidence="6 7" key="1">
    <citation type="journal article" date="2015" name="Plant Cell">
        <title>Oil accumulation by the oleaginous diatom Fistulifera solaris as revealed by the genome and transcriptome.</title>
        <authorList>
            <person name="Tanaka T."/>
            <person name="Maeda Y."/>
            <person name="Veluchamy A."/>
            <person name="Tanaka M."/>
            <person name="Abida H."/>
            <person name="Marechal E."/>
            <person name="Bowler C."/>
            <person name="Muto M."/>
            <person name="Sunaga Y."/>
            <person name="Tanaka M."/>
            <person name="Yoshino T."/>
            <person name="Taniguchi T."/>
            <person name="Fukuda Y."/>
            <person name="Nemoto M."/>
            <person name="Matsumoto M."/>
            <person name="Wong P.S."/>
            <person name="Aburatani S."/>
            <person name="Fujibuchi W."/>
        </authorList>
    </citation>
    <scope>NUCLEOTIDE SEQUENCE [LARGE SCALE GENOMIC DNA]</scope>
    <source>
        <strain evidence="6 7">JPCC DA0580</strain>
    </source>
</reference>
<keyword evidence="2" id="KW-0238">DNA-binding</keyword>
<feature type="domain" description="HSF-type DNA-binding" evidence="5">
    <location>
        <begin position="6"/>
        <end position="89"/>
    </location>
</feature>
<dbReference type="InParanoid" id="A0A1Z5K827"/>
<dbReference type="PANTHER" id="PTHR10015:SF206">
    <property type="entry name" value="HSF-TYPE DNA-BINDING DOMAIN-CONTAINING PROTEIN"/>
    <property type="match status" value="1"/>
</dbReference>
<dbReference type="GO" id="GO:0005634">
    <property type="term" value="C:nucleus"/>
    <property type="evidence" value="ECO:0007669"/>
    <property type="project" value="UniProtKB-SubCell"/>
</dbReference>
<keyword evidence="3" id="KW-0539">Nucleus</keyword>
<dbReference type="PRINTS" id="PR00056">
    <property type="entry name" value="HSFDOMAIN"/>
</dbReference>
<comment type="subcellular location">
    <subcellularLocation>
        <location evidence="1">Nucleus</location>
    </subcellularLocation>
</comment>
<evidence type="ECO:0000256" key="3">
    <source>
        <dbReference type="ARBA" id="ARBA00023242"/>
    </source>
</evidence>
<dbReference type="InterPro" id="IPR036390">
    <property type="entry name" value="WH_DNA-bd_sf"/>
</dbReference>
<keyword evidence="7" id="KW-1185">Reference proteome</keyword>
<dbReference type="SMART" id="SM00415">
    <property type="entry name" value="HSF"/>
    <property type="match status" value="1"/>
</dbReference>
<evidence type="ECO:0000256" key="2">
    <source>
        <dbReference type="ARBA" id="ARBA00023125"/>
    </source>
</evidence>
<evidence type="ECO:0000259" key="5">
    <source>
        <dbReference type="SMART" id="SM00415"/>
    </source>
</evidence>
<dbReference type="Proteomes" id="UP000198406">
    <property type="component" value="Unassembled WGS sequence"/>
</dbReference>
<evidence type="ECO:0000256" key="4">
    <source>
        <dbReference type="RuleBase" id="RU004020"/>
    </source>
</evidence>
<name>A0A1Z5K827_FISSO</name>
<dbReference type="OrthoDB" id="60033at2759"/>
<organism evidence="6 7">
    <name type="scientific">Fistulifera solaris</name>
    <name type="common">Oleaginous diatom</name>
    <dbReference type="NCBI Taxonomy" id="1519565"/>
    <lineage>
        <taxon>Eukaryota</taxon>
        <taxon>Sar</taxon>
        <taxon>Stramenopiles</taxon>
        <taxon>Ochrophyta</taxon>
        <taxon>Bacillariophyta</taxon>
        <taxon>Bacillariophyceae</taxon>
        <taxon>Bacillariophycidae</taxon>
        <taxon>Naviculales</taxon>
        <taxon>Naviculaceae</taxon>
        <taxon>Fistulifera</taxon>
    </lineage>
</organism>
<dbReference type="FunFam" id="1.10.10.10:FF:000479">
    <property type="entry name" value="Predicted protein"/>
    <property type="match status" value="1"/>
</dbReference>
<comment type="similarity">
    <text evidence="4">Belongs to the HSF family.</text>
</comment>
<gene>
    <name evidence="6" type="ORF">FisN_14Hh012</name>
</gene>
<evidence type="ECO:0000313" key="7">
    <source>
        <dbReference type="Proteomes" id="UP000198406"/>
    </source>
</evidence>
<dbReference type="SUPFAM" id="SSF46785">
    <property type="entry name" value="Winged helix' DNA-binding domain"/>
    <property type="match status" value="1"/>
</dbReference>
<proteinExistence type="inferred from homology"/>
<evidence type="ECO:0000313" key="6">
    <source>
        <dbReference type="EMBL" id="GAX22399.1"/>
    </source>
</evidence>
<dbReference type="EMBL" id="BDSP01000184">
    <property type="protein sequence ID" value="GAX22399.1"/>
    <property type="molecule type" value="Genomic_DNA"/>
</dbReference>
<dbReference type="AlphaFoldDB" id="A0A1Z5K827"/>
<sequence>MLTSADSKGYAHICNWQPHGLSFAIHDRKALVDQVLPLYFQHHMFASFQRQLNLYGFSRVRRRGDDQKTYYHEHFRRDQPELLEMMRRIPSDAKPAAWRPQQDPDFSSILQNQQSANQKSDVNFDQHAVTISESSHHSGVSVSQARDISIPNAQANSYESLLSLFQLQEALRQPTSLNFDQAMSPVAALLTNQSIATPGNWNRVEESASHMLRPYFSQPSGIFPEHPSNALTSDLMAALLHQSTRNNLPLSVSHSLSSSIPQRQLHSMSLDPFLATSVPSSLDNLRVAAALQRNNLLGQQLLQQPTTVDMLTQRRALLLQYLLGTQSERSGESSQQGFDPTEPEQR</sequence>
<evidence type="ECO:0000256" key="1">
    <source>
        <dbReference type="ARBA" id="ARBA00004123"/>
    </source>
</evidence>
<dbReference type="Pfam" id="PF00447">
    <property type="entry name" value="HSF_DNA-bind"/>
    <property type="match status" value="1"/>
</dbReference>
<protein>
    <recommendedName>
        <fullName evidence="5">HSF-type DNA-binding domain-containing protein</fullName>
    </recommendedName>
</protein>
<dbReference type="InterPro" id="IPR000232">
    <property type="entry name" value="HSF_DNA-bd"/>
</dbReference>